<keyword evidence="3 4" id="KW-0862">Zinc</keyword>
<dbReference type="GO" id="GO:0008270">
    <property type="term" value="F:zinc ion binding"/>
    <property type="evidence" value="ECO:0007669"/>
    <property type="project" value="UniProtKB-KW"/>
</dbReference>
<dbReference type="InterPro" id="IPR036855">
    <property type="entry name" value="Znf_CCCH_sf"/>
</dbReference>
<keyword evidence="1 4" id="KW-0479">Metal-binding</keyword>
<evidence type="ECO:0000256" key="6">
    <source>
        <dbReference type="SAM" id="MobiDB-lite"/>
    </source>
</evidence>
<accession>A0A395HXX5</accession>
<dbReference type="EMBL" id="KZ824282">
    <property type="protein sequence ID" value="RAL12782.1"/>
    <property type="molecule type" value="Genomic_DNA"/>
</dbReference>
<dbReference type="VEuPathDB" id="FungiDB:BO97DRAFT_443001"/>
<evidence type="ECO:0000313" key="8">
    <source>
        <dbReference type="EMBL" id="RAL12782.1"/>
    </source>
</evidence>
<reference evidence="8 9" key="1">
    <citation type="submission" date="2018-02" db="EMBL/GenBank/DDBJ databases">
        <title>The genomes of Aspergillus section Nigri reveals drivers in fungal speciation.</title>
        <authorList>
            <consortium name="DOE Joint Genome Institute"/>
            <person name="Vesth T.C."/>
            <person name="Nybo J."/>
            <person name="Theobald S."/>
            <person name="Brandl J."/>
            <person name="Frisvad J.C."/>
            <person name="Nielsen K.F."/>
            <person name="Lyhne E.K."/>
            <person name="Kogle M.E."/>
            <person name="Kuo A."/>
            <person name="Riley R."/>
            <person name="Clum A."/>
            <person name="Nolan M."/>
            <person name="Lipzen A."/>
            <person name="Salamov A."/>
            <person name="Henrissat B."/>
            <person name="Wiebenga A."/>
            <person name="De vries R.P."/>
            <person name="Grigoriev I.V."/>
            <person name="Mortensen U.H."/>
            <person name="Andersen M.R."/>
            <person name="Baker S.E."/>
        </authorList>
    </citation>
    <scope>NUCLEOTIDE SEQUENCE [LARGE SCALE GENOMIC DNA]</scope>
    <source>
        <strain evidence="8 9">CBS 101889</strain>
    </source>
</reference>
<feature type="zinc finger region" description="C3H1-type" evidence="4">
    <location>
        <begin position="407"/>
        <end position="435"/>
    </location>
</feature>
<gene>
    <name evidence="8" type="ORF">BO97DRAFT_443001</name>
</gene>
<keyword evidence="2 4" id="KW-0863">Zinc-finger</keyword>
<dbReference type="RefSeq" id="XP_025551936.1">
    <property type="nucleotide sequence ID" value="XM_025698324.1"/>
</dbReference>
<feature type="coiled-coil region" evidence="5">
    <location>
        <begin position="57"/>
        <end position="84"/>
    </location>
</feature>
<keyword evidence="5" id="KW-0175">Coiled coil</keyword>
<dbReference type="AlphaFoldDB" id="A0A395HXX5"/>
<dbReference type="Pfam" id="PF25540">
    <property type="entry name" value="DUF7923"/>
    <property type="match status" value="1"/>
</dbReference>
<dbReference type="GeneID" id="37202613"/>
<evidence type="ECO:0000256" key="1">
    <source>
        <dbReference type="ARBA" id="ARBA00022723"/>
    </source>
</evidence>
<evidence type="ECO:0000259" key="7">
    <source>
        <dbReference type="PROSITE" id="PS50103"/>
    </source>
</evidence>
<keyword evidence="9" id="KW-1185">Reference proteome</keyword>
<dbReference type="PROSITE" id="PS50103">
    <property type="entry name" value="ZF_C3H1"/>
    <property type="match status" value="1"/>
</dbReference>
<sequence length="500" mass="55773">MDAIWASPPCPSQVAMNLLELRKRYGGVLAVEECKDRLIQDLFFEVETLQFVLHNECAKFEHRAHFLNRELDAYKSEIGDLKHNQAKLSYVSILVDGDCMNFNDAFIKEGHDGGRKAALLLRQSVERYIRDIDAQASPSLQYKVCVYANTPGLEKAYREAKVLRSNETLDPFIRGFNMESSQCDFIDAGNGKECSDVKIRATFERDILDVHCHHIIFCAATDNGYARILGSHRGSKRITLVEGAPFAWEIEQLSSEFRTTSFPAVFRSLKLPARASSFSAVATASANISMTARSSSTSTPPSSPPRDYATIAKANLPLPSSTSLITSSSSSSSSTPSSSSPTTSQTPSPTSSSSSSSLSSTASPPTLIFDISPTPKSPDKKLHYNARDQRIDPPLRRPSSKENYERLRTAKYCNQYHLQDDCPFGDGCNYRHGRRLRAQNLHDLRCISRTSVCAEGLWCANRKCVCGHQCPFEERDDHMLEECRFPEEMHGVDRVVTRVE</sequence>
<name>A0A395HXX5_ASPHC</name>
<feature type="region of interest" description="Disordered" evidence="6">
    <location>
        <begin position="322"/>
        <end position="402"/>
    </location>
</feature>
<feature type="domain" description="C3H1-type" evidence="7">
    <location>
        <begin position="407"/>
        <end position="435"/>
    </location>
</feature>
<dbReference type="InterPro" id="IPR057683">
    <property type="entry name" value="DUF7923"/>
</dbReference>
<dbReference type="PANTHER" id="PTHR37543:SF1">
    <property type="entry name" value="CCCH ZINC FINGER DNA BINDING PROTEIN (AFU_ORTHOLOGUE AFUA_5G12760)"/>
    <property type="match status" value="1"/>
</dbReference>
<feature type="compositionally biased region" description="Basic and acidic residues" evidence="6">
    <location>
        <begin position="377"/>
        <end position="402"/>
    </location>
</feature>
<evidence type="ECO:0000256" key="3">
    <source>
        <dbReference type="ARBA" id="ARBA00022833"/>
    </source>
</evidence>
<evidence type="ECO:0000256" key="2">
    <source>
        <dbReference type="ARBA" id="ARBA00022771"/>
    </source>
</evidence>
<dbReference type="InterPro" id="IPR000571">
    <property type="entry name" value="Znf_CCCH"/>
</dbReference>
<feature type="compositionally biased region" description="Low complexity" evidence="6">
    <location>
        <begin position="322"/>
        <end position="367"/>
    </location>
</feature>
<proteinExistence type="predicted"/>
<dbReference type="Pfam" id="PF25542">
    <property type="entry name" value="zf-CCCH_12"/>
    <property type="match status" value="1"/>
</dbReference>
<organism evidence="8 9">
    <name type="scientific">Aspergillus homomorphus (strain CBS 101889)</name>
    <dbReference type="NCBI Taxonomy" id="1450537"/>
    <lineage>
        <taxon>Eukaryota</taxon>
        <taxon>Fungi</taxon>
        <taxon>Dikarya</taxon>
        <taxon>Ascomycota</taxon>
        <taxon>Pezizomycotina</taxon>
        <taxon>Eurotiomycetes</taxon>
        <taxon>Eurotiomycetidae</taxon>
        <taxon>Eurotiales</taxon>
        <taxon>Aspergillaceae</taxon>
        <taxon>Aspergillus</taxon>
        <taxon>Aspergillus subgen. Circumdati</taxon>
    </lineage>
</organism>
<evidence type="ECO:0000256" key="4">
    <source>
        <dbReference type="PROSITE-ProRule" id="PRU00723"/>
    </source>
</evidence>
<evidence type="ECO:0000256" key="5">
    <source>
        <dbReference type="SAM" id="Coils"/>
    </source>
</evidence>
<dbReference type="OrthoDB" id="2270193at2759"/>
<dbReference type="PANTHER" id="PTHR37543">
    <property type="entry name" value="CCCH ZINC FINGER DNA BINDING PROTEIN (AFU_ORTHOLOGUE AFUA_5G12760)"/>
    <property type="match status" value="1"/>
</dbReference>
<dbReference type="Pfam" id="PF25543">
    <property type="entry name" value="zf-CCCH_tandem"/>
    <property type="match status" value="1"/>
</dbReference>
<protein>
    <recommendedName>
        <fullName evidence="7">C3H1-type domain-containing protein</fullName>
    </recommendedName>
</protein>
<dbReference type="SUPFAM" id="SSF90229">
    <property type="entry name" value="CCCH zinc finger"/>
    <property type="match status" value="1"/>
</dbReference>
<dbReference type="InterPro" id="IPR057654">
    <property type="entry name" value="Znf-CCCH_tandem"/>
</dbReference>
<feature type="region of interest" description="Disordered" evidence="6">
    <location>
        <begin position="289"/>
        <end position="309"/>
    </location>
</feature>
<evidence type="ECO:0000313" key="9">
    <source>
        <dbReference type="Proteomes" id="UP000248961"/>
    </source>
</evidence>
<dbReference type="Proteomes" id="UP000248961">
    <property type="component" value="Unassembled WGS sequence"/>
</dbReference>